<organism evidence="1 2">
    <name type="scientific">Pandoravirus salinus</name>
    <dbReference type="NCBI Taxonomy" id="1349410"/>
    <lineage>
        <taxon>Viruses</taxon>
        <taxon>Pandoravirus</taxon>
    </lineage>
</organism>
<dbReference type="InterPro" id="IPR052050">
    <property type="entry name" value="SecEffector_AnkRepeat"/>
</dbReference>
<dbReference type="KEGG" id="vg:16607295"/>
<protein>
    <recommendedName>
        <fullName evidence="3">F-box domain containing protein</fullName>
    </recommendedName>
</protein>
<dbReference type="Proteomes" id="UP000204584">
    <property type="component" value="Segment"/>
</dbReference>
<accession>S4VYT9</accession>
<sequence length="918" mass="99494">MDLGDTATPSADAGQPGLADLPGEIVAMLLSWLPLSTVGACLASSRLFWVLGQDAMATQAVARTVHGADGVCPCRALAPSAEGARPRPRRRHQGIRDLDVPPTMTRAIGSCWGHAWTCLPAALTAAAASGRLLLVRALYAHAALLWYGDARCACCVDFAPDIALPHFRDHRCATCEAFLDWIFCRAEHSRTSGDPFTAALSACHARTALWIAAAADLRDDAGTQRIVDIVADRVCNGTPDDETADERLLARLWDARTKCAYSALCHAACSGDADKRQMMARMWRDAHRDGRWRFDRHRMVGAIATAAKTSARPDDALSWLWHTLREMFAKYPGSHRHMAKAAALAGCIDIATDAVCAFRAHARVVLFDRALATAARVFDTDVCKDVANGGGGLLDDIWDDCDPPSVVDGDDNRANDTEDDHSLRRPIPCAIMSRIVRSGRAGAIDVALAMWRRCPACTKRGGFACRRFTWEHNKSTWTPSLDAGLVHLVVHHPRVWPTGHAVDAVVCSGRVDLLDRVDLPPHPGGARLKRWMAAAIRDGHIDMSRRLINQYGEGLADVVPALVAATTAGRLDAMTALWAHVPAQRKARAAEAVADAAVKSHRSDIVAWLIDRAPTHGIWVAAAEQGDLDLLMRLAAVTKSPPPSQYVMVAVAHGHIACAAYLHDLSASSAPPDRKRRRVNQAAGSAASQCRTLSPSYVVDALTRGHTDAIDWAAAGPLRIPWADVSIGAALDRARDVDCFDRIVRWAARSPWARASPRMTCDLVAWAAAALASKDSARIGRLIARCPWRDWRVTPAAVASAMCTCPVALWRALDARRALAFDTPCFADAVAVSGRVDLLAWMADQRRVDGCNPTRFGVDHAKAAYENGHTGATAWILGRLDAAGSADFGRFARAHRRPFWMRADAHIFWPLLSQNTTP</sequence>
<proteinExistence type="predicted"/>
<dbReference type="PANTHER" id="PTHR46586">
    <property type="entry name" value="ANKYRIN REPEAT-CONTAINING PROTEIN"/>
    <property type="match status" value="1"/>
</dbReference>
<reference evidence="1 2" key="1">
    <citation type="journal article" date="2013" name="Science">
        <title>Pandoraviruses: amoeba viruses with genomes up to 2.5 Mb reaching that of parasitic eukaryotes.</title>
        <authorList>
            <person name="Philippe N."/>
            <person name="Legendre M."/>
            <person name="Doutre G."/>
            <person name="Coute Y."/>
            <person name="Poirot O."/>
            <person name="Lescot M."/>
            <person name="Arslan D."/>
            <person name="Seltzer V."/>
            <person name="Bertaux L."/>
            <person name="Bruley C."/>
            <person name="Garin J."/>
            <person name="Claverie J.M."/>
            <person name="Abergel C."/>
        </authorList>
    </citation>
    <scope>NUCLEOTIDE SEQUENCE [LARGE SCALE GENOMIC DNA]</scope>
</reference>
<dbReference type="RefSeq" id="YP_008438587.1">
    <property type="nucleotide sequence ID" value="NC_022098.1"/>
</dbReference>
<dbReference type="PANTHER" id="PTHR46586:SF3">
    <property type="entry name" value="ANKYRIN REPEAT-CONTAINING PROTEIN"/>
    <property type="match status" value="1"/>
</dbReference>
<dbReference type="GeneID" id="16607295"/>
<dbReference type="EMBL" id="KC977571">
    <property type="protein sequence ID" value="AGO85508.1"/>
    <property type="molecule type" value="Genomic_DNA"/>
</dbReference>
<name>S4VYT9_9VIRU</name>
<evidence type="ECO:0000313" key="1">
    <source>
        <dbReference type="EMBL" id="AGO85508.1"/>
    </source>
</evidence>
<gene>
    <name evidence="1" type="ORF">psal_cds_1208</name>
</gene>
<evidence type="ECO:0008006" key="3">
    <source>
        <dbReference type="Google" id="ProtNLM"/>
    </source>
</evidence>
<keyword evidence="2" id="KW-1185">Reference proteome</keyword>
<evidence type="ECO:0000313" key="2">
    <source>
        <dbReference type="Proteomes" id="UP000204584"/>
    </source>
</evidence>